<gene>
    <name evidence="1" type="ORF">JCGZ_15370</name>
</gene>
<keyword evidence="2" id="KW-1185">Reference proteome</keyword>
<sequence length="57" mass="5695">MSNGGGAVVEGGGPGGGAVEDRAIGRFLAATDEAGLLRLYRGGMVNETGVQIWCVCV</sequence>
<reference evidence="1 2" key="1">
    <citation type="journal article" date="2014" name="PLoS ONE">
        <title>Global Analysis of Gene Expression Profiles in Physic Nut (Jatropha curcas L.) Seedlings Exposed to Salt Stress.</title>
        <authorList>
            <person name="Zhang L."/>
            <person name="Zhang C."/>
            <person name="Wu P."/>
            <person name="Chen Y."/>
            <person name="Li M."/>
            <person name="Jiang H."/>
            <person name="Wu G."/>
        </authorList>
    </citation>
    <scope>NUCLEOTIDE SEQUENCE [LARGE SCALE GENOMIC DNA]</scope>
    <source>
        <strain evidence="2">cv. GZQX0401</strain>
        <tissue evidence="1">Young leaves</tissue>
    </source>
</reference>
<evidence type="ECO:0000313" key="2">
    <source>
        <dbReference type="Proteomes" id="UP000027138"/>
    </source>
</evidence>
<proteinExistence type="predicted"/>
<accession>A0A067K934</accession>
<dbReference type="EMBL" id="KK914616">
    <property type="protein sequence ID" value="KDP31543.1"/>
    <property type="molecule type" value="Genomic_DNA"/>
</dbReference>
<dbReference type="AlphaFoldDB" id="A0A067K934"/>
<dbReference type="Proteomes" id="UP000027138">
    <property type="component" value="Unassembled WGS sequence"/>
</dbReference>
<protein>
    <submittedName>
        <fullName evidence="1">Uncharacterized protein</fullName>
    </submittedName>
</protein>
<evidence type="ECO:0000313" key="1">
    <source>
        <dbReference type="EMBL" id="KDP31543.1"/>
    </source>
</evidence>
<name>A0A067K934_JATCU</name>
<organism evidence="1 2">
    <name type="scientific">Jatropha curcas</name>
    <name type="common">Barbados nut</name>
    <dbReference type="NCBI Taxonomy" id="180498"/>
    <lineage>
        <taxon>Eukaryota</taxon>
        <taxon>Viridiplantae</taxon>
        <taxon>Streptophyta</taxon>
        <taxon>Embryophyta</taxon>
        <taxon>Tracheophyta</taxon>
        <taxon>Spermatophyta</taxon>
        <taxon>Magnoliopsida</taxon>
        <taxon>eudicotyledons</taxon>
        <taxon>Gunneridae</taxon>
        <taxon>Pentapetalae</taxon>
        <taxon>rosids</taxon>
        <taxon>fabids</taxon>
        <taxon>Malpighiales</taxon>
        <taxon>Euphorbiaceae</taxon>
        <taxon>Crotonoideae</taxon>
        <taxon>Jatropheae</taxon>
        <taxon>Jatropha</taxon>
    </lineage>
</organism>